<evidence type="ECO:0000259" key="1">
    <source>
        <dbReference type="Pfam" id="PF00534"/>
    </source>
</evidence>
<dbReference type="PANTHER" id="PTHR45919">
    <property type="entry name" value="GDP-MAN:MAN(3)GLCNAC(2)-PP-DOL ALPHA-1,2-MANNOSYLTRANSFERASE"/>
    <property type="match status" value="1"/>
</dbReference>
<dbReference type="GO" id="GO:0016757">
    <property type="term" value="F:glycosyltransferase activity"/>
    <property type="evidence" value="ECO:0007669"/>
    <property type="project" value="UniProtKB-KW"/>
</dbReference>
<dbReference type="EMBL" id="JBHUDO010000004">
    <property type="protein sequence ID" value="MFD1647741.1"/>
    <property type="molecule type" value="Genomic_DNA"/>
</dbReference>
<proteinExistence type="predicted"/>
<feature type="domain" description="Glycosyl transferase family 1" evidence="1">
    <location>
        <begin position="198"/>
        <end position="353"/>
    </location>
</feature>
<sequence length="391" mass="43326">MSDIAIFHDRLDLFGGGEAVCTATIEALQDEHELTVFTRALPPVAELDEFYGTTIDRSSVRFRTGRGRPSQRTLARLGEVTDRRLGVALQSLRRAAFVRWVQRETRDADLVVSTAGEFPFEPPTVVYYHKHGLPATETLDRGRRWLSELLTAGVGTARPDGAMLANSGWTADRVARDYGTRPAVCYPPVDTTDLPAGQPWGERESGFVTVGRIAPEKNVLRNLEIVERLVDRGHDVHLHIVGHAHDRRYTERVERRTSDLEFVTYEGKVDRDRLLSLLGSHRYGLHGREQEHFGIAVAEQVASGMLPFVPDSGGQREVVGELSTLLYSSVEEAVDSISTVLDSGAEQDRLREQLPDVESEFGRERFRRTIRSVVDSVLTEGSAAATPAAGG</sequence>
<dbReference type="Pfam" id="PF13439">
    <property type="entry name" value="Glyco_transf_4"/>
    <property type="match status" value="1"/>
</dbReference>
<dbReference type="PANTHER" id="PTHR45919:SF1">
    <property type="entry name" value="GDP-MAN:MAN(3)GLCNAC(2)-PP-DOL ALPHA-1,2-MANNOSYLTRANSFERASE"/>
    <property type="match status" value="1"/>
</dbReference>
<dbReference type="CDD" id="cd03801">
    <property type="entry name" value="GT4_PimA-like"/>
    <property type="match status" value="1"/>
</dbReference>
<dbReference type="AlphaFoldDB" id="A0ABD6DNR6"/>
<dbReference type="EC" id="2.4.-.-" evidence="3"/>
<dbReference type="Gene3D" id="3.40.50.2000">
    <property type="entry name" value="Glycogen Phosphorylase B"/>
    <property type="match status" value="2"/>
</dbReference>
<reference evidence="3 4" key="1">
    <citation type="journal article" date="2019" name="Int. J. Syst. Evol. Microbiol.">
        <title>The Global Catalogue of Microorganisms (GCM) 10K type strain sequencing project: providing services to taxonomists for standard genome sequencing and annotation.</title>
        <authorList>
            <consortium name="The Broad Institute Genomics Platform"/>
            <consortium name="The Broad Institute Genome Sequencing Center for Infectious Disease"/>
            <person name="Wu L."/>
            <person name="Ma J."/>
        </authorList>
    </citation>
    <scope>NUCLEOTIDE SEQUENCE [LARGE SCALE GENOMIC DNA]</scope>
    <source>
        <strain evidence="3 4">CGMCC 1.10390</strain>
    </source>
</reference>
<dbReference type="InterPro" id="IPR028098">
    <property type="entry name" value="Glyco_trans_4-like_N"/>
</dbReference>
<evidence type="ECO:0000259" key="2">
    <source>
        <dbReference type="Pfam" id="PF13439"/>
    </source>
</evidence>
<keyword evidence="4" id="KW-1185">Reference proteome</keyword>
<accession>A0ABD6DNR6</accession>
<protein>
    <submittedName>
        <fullName evidence="3">Glycosyltransferase family 4 protein</fullName>
        <ecNumber evidence="3">2.4.-.-</ecNumber>
    </submittedName>
</protein>
<evidence type="ECO:0000313" key="3">
    <source>
        <dbReference type="EMBL" id="MFD1647741.1"/>
    </source>
</evidence>
<keyword evidence="3" id="KW-0328">Glycosyltransferase</keyword>
<organism evidence="3 4">
    <name type="scientific">Haloarchaeobius litoreus</name>
    <dbReference type="NCBI Taxonomy" id="755306"/>
    <lineage>
        <taxon>Archaea</taxon>
        <taxon>Methanobacteriati</taxon>
        <taxon>Methanobacteriota</taxon>
        <taxon>Stenosarchaea group</taxon>
        <taxon>Halobacteria</taxon>
        <taxon>Halobacteriales</taxon>
        <taxon>Halorubellaceae</taxon>
        <taxon>Haloarchaeobius</taxon>
    </lineage>
</organism>
<evidence type="ECO:0000313" key="4">
    <source>
        <dbReference type="Proteomes" id="UP001597034"/>
    </source>
</evidence>
<dbReference type="Pfam" id="PF00534">
    <property type="entry name" value="Glycos_transf_1"/>
    <property type="match status" value="1"/>
</dbReference>
<dbReference type="Proteomes" id="UP001597034">
    <property type="component" value="Unassembled WGS sequence"/>
</dbReference>
<comment type="caution">
    <text evidence="3">The sequence shown here is derived from an EMBL/GenBank/DDBJ whole genome shotgun (WGS) entry which is preliminary data.</text>
</comment>
<dbReference type="InterPro" id="IPR001296">
    <property type="entry name" value="Glyco_trans_1"/>
</dbReference>
<dbReference type="InterPro" id="IPR038013">
    <property type="entry name" value="ALG11"/>
</dbReference>
<gene>
    <name evidence="3" type="ORF">ACFSBL_18775</name>
</gene>
<dbReference type="RefSeq" id="WP_256401780.1">
    <property type="nucleotide sequence ID" value="NZ_JANHJR010000004.1"/>
</dbReference>
<feature type="domain" description="Glycosyltransferase subfamily 4-like N-terminal" evidence="2">
    <location>
        <begin position="14"/>
        <end position="192"/>
    </location>
</feature>
<dbReference type="SUPFAM" id="SSF53756">
    <property type="entry name" value="UDP-Glycosyltransferase/glycogen phosphorylase"/>
    <property type="match status" value="1"/>
</dbReference>
<keyword evidence="3" id="KW-0808">Transferase</keyword>
<name>A0ABD6DNR6_9EURY</name>